<sequence>IPGQTNPVTPQSTSSNVFIPGQTQAVPSNTTTNPNPVSSNVFTPQTQPISQNIPIGSQQNQNTFPQNNVNTFTTNPQPKEEISSLTQIKNVSLDEINKTIPFSVKQKSFEEIVENLKLKLENDINDFRKKALEVYKLDDKLINLRNEYVRNVKLAEEEIKLLKDLEENLEFYNNYVEENEVVEGNLINEIESLVDEVNNVICSVEDEDDEAKKLISENMKLIRFIDNELSKLGG</sequence>
<evidence type="ECO:0000256" key="1">
    <source>
        <dbReference type="SAM" id="Coils"/>
    </source>
</evidence>
<protein>
    <submittedName>
        <fullName evidence="3">Nuclear pore Nup98 component</fullName>
    </submittedName>
</protein>
<dbReference type="AlphaFoldDB" id="A0A437AIX7"/>
<comment type="caution">
    <text evidence="3">The sequence shown here is derived from an EMBL/GenBank/DDBJ whole genome shotgun (WGS) entry which is preliminary data.</text>
</comment>
<feature type="coiled-coil region" evidence="1">
    <location>
        <begin position="145"/>
        <end position="182"/>
    </location>
</feature>
<feature type="non-terminal residue" evidence="3">
    <location>
        <position position="1"/>
    </location>
</feature>
<name>A0A437AIX7_9MICR</name>
<accession>A0A437AIX7</accession>
<feature type="compositionally biased region" description="Low complexity" evidence="2">
    <location>
        <begin position="26"/>
        <end position="41"/>
    </location>
</feature>
<organism evidence="3 4">
    <name type="scientific">Tubulinosema ratisbonensis</name>
    <dbReference type="NCBI Taxonomy" id="291195"/>
    <lineage>
        <taxon>Eukaryota</taxon>
        <taxon>Fungi</taxon>
        <taxon>Fungi incertae sedis</taxon>
        <taxon>Microsporidia</taxon>
        <taxon>Tubulinosematoidea</taxon>
        <taxon>Tubulinosematidae</taxon>
        <taxon>Tubulinosema</taxon>
    </lineage>
</organism>
<evidence type="ECO:0000313" key="4">
    <source>
        <dbReference type="Proteomes" id="UP000282876"/>
    </source>
</evidence>
<proteinExistence type="predicted"/>
<dbReference type="EMBL" id="RCSS01000645">
    <property type="protein sequence ID" value="RVD91104.1"/>
    <property type="molecule type" value="Genomic_DNA"/>
</dbReference>
<dbReference type="STRING" id="291195.A0A437AIX7"/>
<keyword evidence="4" id="KW-1185">Reference proteome</keyword>
<dbReference type="OrthoDB" id="2193331at2759"/>
<keyword evidence="1" id="KW-0175">Coiled coil</keyword>
<feature type="compositionally biased region" description="Polar residues" evidence="2">
    <location>
        <begin position="1"/>
        <end position="25"/>
    </location>
</feature>
<feature type="region of interest" description="Disordered" evidence="2">
    <location>
        <begin position="1"/>
        <end position="46"/>
    </location>
</feature>
<evidence type="ECO:0000313" key="3">
    <source>
        <dbReference type="EMBL" id="RVD91104.1"/>
    </source>
</evidence>
<dbReference type="Proteomes" id="UP000282876">
    <property type="component" value="Unassembled WGS sequence"/>
</dbReference>
<dbReference type="VEuPathDB" id="MicrosporidiaDB:TUBRATIS_24520"/>
<evidence type="ECO:0000256" key="2">
    <source>
        <dbReference type="SAM" id="MobiDB-lite"/>
    </source>
</evidence>
<reference evidence="3 4" key="1">
    <citation type="submission" date="2018-10" db="EMBL/GenBank/DDBJ databases">
        <title>Draft genome sequence of the microsporidian Tubulinosema ratisbonensis.</title>
        <authorList>
            <person name="Polonais V."/>
            <person name="Peyretaillade E."/>
            <person name="Niehus S."/>
            <person name="Wawrzyniak I."/>
            <person name="Franchet A."/>
            <person name="Gaspin C."/>
            <person name="Reichstadt M."/>
            <person name="Belser C."/>
            <person name="Labadie K."/>
            <person name="Delbac F."/>
            <person name="Ferrandon D."/>
        </authorList>
    </citation>
    <scope>NUCLEOTIDE SEQUENCE [LARGE SCALE GENOMIC DNA]</scope>
    <source>
        <strain evidence="3 4">Franzen</strain>
    </source>
</reference>
<gene>
    <name evidence="3" type="ORF">TUBRATIS_24520</name>
</gene>